<protein>
    <recommendedName>
        <fullName evidence="4">YD repeat-containing protein</fullName>
    </recommendedName>
</protein>
<keyword evidence="1" id="KW-0732">Signal</keyword>
<dbReference type="Proteomes" id="UP000316778">
    <property type="component" value="Unassembled WGS sequence"/>
</dbReference>
<gene>
    <name evidence="2" type="ORF">LX66_0003</name>
</gene>
<comment type="caution">
    <text evidence="2">The sequence shown here is derived from an EMBL/GenBank/DDBJ whole genome shotgun (WGS) entry which is preliminary data.</text>
</comment>
<keyword evidence="3" id="KW-1185">Reference proteome</keyword>
<evidence type="ECO:0000256" key="1">
    <source>
        <dbReference type="SAM" id="SignalP"/>
    </source>
</evidence>
<name>A0A562TB35_CHIJA</name>
<dbReference type="EMBL" id="VLLG01000002">
    <property type="protein sequence ID" value="TWI90643.1"/>
    <property type="molecule type" value="Genomic_DNA"/>
</dbReference>
<organism evidence="2 3">
    <name type="scientific">Chitinophaga japonensis</name>
    <name type="common">Flexibacter japonensis</name>
    <dbReference type="NCBI Taxonomy" id="104662"/>
    <lineage>
        <taxon>Bacteria</taxon>
        <taxon>Pseudomonadati</taxon>
        <taxon>Bacteroidota</taxon>
        <taxon>Chitinophagia</taxon>
        <taxon>Chitinophagales</taxon>
        <taxon>Chitinophagaceae</taxon>
        <taxon>Chitinophaga</taxon>
    </lineage>
</organism>
<proteinExistence type="predicted"/>
<dbReference type="AlphaFoldDB" id="A0A562TB35"/>
<evidence type="ECO:0008006" key="4">
    <source>
        <dbReference type="Google" id="ProtNLM"/>
    </source>
</evidence>
<evidence type="ECO:0000313" key="2">
    <source>
        <dbReference type="EMBL" id="TWI90643.1"/>
    </source>
</evidence>
<dbReference type="OrthoDB" id="680656at2"/>
<dbReference type="Gene3D" id="2.60.120.260">
    <property type="entry name" value="Galactose-binding domain-like"/>
    <property type="match status" value="1"/>
</dbReference>
<feature type="non-terminal residue" evidence="2">
    <location>
        <position position="1131"/>
    </location>
</feature>
<sequence length="1131" mass="127525">MKRRLAFLVCCCITVQSLFAQLKPIAPLEPEAAELFKYTNMPVSPLTGVPEISYQLYEINTGKIKLPITLSYHASGIKVNQRATWVGLGWSLVPGGTISRTVRGSIDEDQNYGWFNHTASLDDISWGTATYDEMRNWNDGRPDPEPDFFNYNFPGKSGRFIFSRNTRSFVTIPYDPVVINRVVSSNSTTNNTYEITDDDGTRYYFENKKNVAQDEDNAGLQSHLQEWNLTRIISNDNADTVYLNYDYFSSGGDQSTEVVTNFYRTYHRENGYPQFNMNDITSNITYYYHNTSKLKEIVFRQGKVVFYANTMRTDYGGPALDSIVIYSKNASDYERVRKVSFAYDYFYSGNTPANSVDYRLKLLSFTKEDISGGQPETYRFEYNNTPLPRVFSYAADYWGFYNGAKYNTSLMPNKLPVQEILKRWGNVGTANRAPDDNFIMAGILNKITYPTGGYTTLQFEPNKYRTIHPEVVNTTLAYFKLYGTGRNSTVTKTADFQVISPNPGATTHSATLTMNFSPFSPNAINVAQQVQLRDLTTGTTIATWSSTDFGMEYDDSHTVTYTHLCNTAHTYQVYVAVNDLSTTYLEMTVTSTKNDSSNMIKSGGGIRVQTVSSYDSDNSLQKREVYKYGADEGGIGYMSYSPDDMIDYNFAEWRTRRIEDAASGCAVVGGEKIVYFGQQLYSTVSFQGANVIYPFVTRYEYGNGVPNGKTIYQYLTPNDYVVIPQPNGMGGKEIIDNTLYDVMLRTEHIYKYNVSDQSFRLLKQVTNNYSLLPNVRSENAVKMSMAVEYLTIAHCTAEHPTDFGYMNYTVRSGGYRLSGTKVEEYDENGNKLVDTVNYAYNSHGYPTRINRLDSKGRTISNVMLHPGDHAISDAEVAILNKMVTRNMIRQPYWKGNYVNNNLMSYQHTSFKDQWSMNTDLIAPETDSFWYSGGSGNLTPSAIHYQAYGKYGNMLQVTEQKGVTSSYTWNADETYPVSQTVGAPVNMVLYDGFEDAGTWAGVSRDGAQAHTGRYAGLIENAQSRVNTGWKTVSLTASTKFKYSGWIYSNGPGAAIAFVMKRSGETGAYSYIDNIATSQTGKWVYVEKEYTVPADVVSMSVRLDNNGSGKVWFDDVRLRPSEAQMTTYTYTPL</sequence>
<feature type="signal peptide" evidence="1">
    <location>
        <begin position="1"/>
        <end position="20"/>
    </location>
</feature>
<dbReference type="RefSeq" id="WP_145709837.1">
    <property type="nucleotide sequence ID" value="NZ_VLLG01000002.1"/>
</dbReference>
<evidence type="ECO:0000313" key="3">
    <source>
        <dbReference type="Proteomes" id="UP000316778"/>
    </source>
</evidence>
<feature type="chain" id="PRO_5021954587" description="YD repeat-containing protein" evidence="1">
    <location>
        <begin position="21"/>
        <end position="1131"/>
    </location>
</feature>
<reference evidence="2 3" key="1">
    <citation type="journal article" date="2013" name="Stand. Genomic Sci.">
        <title>Genomic Encyclopedia of Type Strains, Phase I: The one thousand microbial genomes (KMG-I) project.</title>
        <authorList>
            <person name="Kyrpides N.C."/>
            <person name="Woyke T."/>
            <person name="Eisen J.A."/>
            <person name="Garrity G."/>
            <person name="Lilburn T.G."/>
            <person name="Beck B.J."/>
            <person name="Whitman W.B."/>
            <person name="Hugenholtz P."/>
            <person name="Klenk H.P."/>
        </authorList>
    </citation>
    <scope>NUCLEOTIDE SEQUENCE [LARGE SCALE GENOMIC DNA]</scope>
    <source>
        <strain evidence="2 3">DSM 13484</strain>
    </source>
</reference>
<accession>A0A562TB35</accession>